<evidence type="ECO:0000313" key="2">
    <source>
        <dbReference type="Proteomes" id="UP001236657"/>
    </source>
</evidence>
<dbReference type="SMART" id="SM01101">
    <property type="entry name" value="CRISPR_assoc"/>
    <property type="match status" value="1"/>
</dbReference>
<dbReference type="SUPFAM" id="SSF117987">
    <property type="entry name" value="CRISPR-associated protein"/>
    <property type="match status" value="2"/>
</dbReference>
<dbReference type="CDD" id="cd09727">
    <property type="entry name" value="Cas6_I-E"/>
    <property type="match status" value="1"/>
</dbReference>
<dbReference type="InterPro" id="IPR010179">
    <property type="entry name" value="CRISPR-assoc_prot_Cse3"/>
</dbReference>
<dbReference type="Gene3D" id="3.30.70.1210">
    <property type="entry name" value="Crispr-associated protein, domain 2"/>
    <property type="match status" value="1"/>
</dbReference>
<sequence>MYFSRLTFNPLVSHQQLAQTLLQDTYREHQALWQLFDTDPNAARDFLYRQVLEQGRIKYYVLSEREPVDRSGMWLVDVPKPYDPKLVEGQRLFFTLRANPVVTVATAEGKKLRHDVVMNAKKQMGFDALPPADRLPLQQIVQDSCVPWLQARAESNGFSLEPEWVTVDGYQQHESFAKQQKRPVRYSTVDFQGILTVTDPVRFRTALFSGIGKAKAFGCGLLLVKRV</sequence>
<dbReference type="Gene3D" id="3.30.70.1200">
    <property type="entry name" value="Crispr-associated protein, domain 1"/>
    <property type="match status" value="1"/>
</dbReference>
<gene>
    <name evidence="1" type="primary">cas6e</name>
    <name evidence="1" type="ORF">RCF98_02080</name>
</gene>
<dbReference type="NCBIfam" id="TIGR01907">
    <property type="entry name" value="casE_Cse3"/>
    <property type="match status" value="1"/>
</dbReference>
<dbReference type="EMBL" id="CP133218">
    <property type="protein sequence ID" value="WML91153.1"/>
    <property type="molecule type" value="Genomic_DNA"/>
</dbReference>
<dbReference type="RefSeq" id="WP_308895847.1">
    <property type="nucleotide sequence ID" value="NZ_CP133218.1"/>
</dbReference>
<accession>A0ABY9MRK3</accession>
<organism evidence="1 2">
    <name type="scientific">Thiothrix lacustris</name>
    <dbReference type="NCBI Taxonomy" id="525917"/>
    <lineage>
        <taxon>Bacteria</taxon>
        <taxon>Pseudomonadati</taxon>
        <taxon>Pseudomonadota</taxon>
        <taxon>Gammaproteobacteria</taxon>
        <taxon>Thiotrichales</taxon>
        <taxon>Thiotrichaceae</taxon>
        <taxon>Thiothrix</taxon>
    </lineage>
</organism>
<keyword evidence="2" id="KW-1185">Reference proteome</keyword>
<name>A0ABY9MRK3_9GAMM</name>
<reference evidence="1 2" key="1">
    <citation type="submission" date="2023-08" db="EMBL/GenBank/DDBJ databases">
        <title>New molecular markers tilS and rpoB for phylogenetic and monitoring studies of the genus Thiothrix biodiversity.</title>
        <authorList>
            <person name="Ravin N.V."/>
            <person name="Smolyakov D."/>
            <person name="Markov N.D."/>
            <person name="Beletsky A.V."/>
            <person name="Mardanov A.V."/>
            <person name="Rudenko T.S."/>
            <person name="Grabovich M.Y."/>
        </authorList>
    </citation>
    <scope>NUCLEOTIDE SEQUENCE [LARGE SCALE GENOMIC DNA]</scope>
    <source>
        <strain evidence="1 2">MK1</strain>
    </source>
</reference>
<protein>
    <submittedName>
        <fullName evidence="1">Type I-E CRISPR-associated protein Cas6/Cse3/CasE</fullName>
    </submittedName>
</protein>
<dbReference type="Pfam" id="PF08798">
    <property type="entry name" value="CRISPR_assoc"/>
    <property type="match status" value="1"/>
</dbReference>
<dbReference type="Proteomes" id="UP001236657">
    <property type="component" value="Chromosome"/>
</dbReference>
<evidence type="ECO:0000313" key="1">
    <source>
        <dbReference type="EMBL" id="WML91153.1"/>
    </source>
</evidence>
<proteinExistence type="predicted"/>